<accession>A0A0A1U1K7</accession>
<dbReference type="SMART" id="SM00256">
    <property type="entry name" value="FBOX"/>
    <property type="match status" value="1"/>
</dbReference>
<evidence type="ECO:0000259" key="2">
    <source>
        <dbReference type="PROSITE" id="PS50181"/>
    </source>
</evidence>
<keyword evidence="1" id="KW-0812">Transmembrane</keyword>
<keyword evidence="1" id="KW-1133">Transmembrane helix</keyword>
<feature type="transmembrane region" description="Helical" evidence="1">
    <location>
        <begin position="243"/>
        <end position="261"/>
    </location>
</feature>
<dbReference type="PROSITE" id="PS50181">
    <property type="entry name" value="FBOX"/>
    <property type="match status" value="1"/>
</dbReference>
<proteinExistence type="predicted"/>
<evidence type="ECO:0000313" key="3">
    <source>
        <dbReference type="EMBL" id="ELP87897.1"/>
    </source>
</evidence>
<name>A0A0A1U1K7_ENTIV</name>
<dbReference type="AlphaFoldDB" id="A0A0A1U1K7"/>
<evidence type="ECO:0000256" key="1">
    <source>
        <dbReference type="SAM" id="Phobius"/>
    </source>
</evidence>
<dbReference type="EMBL" id="KB206783">
    <property type="protein sequence ID" value="ELP87897.1"/>
    <property type="molecule type" value="Genomic_DNA"/>
</dbReference>
<feature type="transmembrane region" description="Helical" evidence="1">
    <location>
        <begin position="323"/>
        <end position="341"/>
    </location>
</feature>
<gene>
    <name evidence="3" type="ORF">EIN_274840</name>
</gene>
<feature type="transmembrane region" description="Helical" evidence="1">
    <location>
        <begin position="267"/>
        <end position="288"/>
    </location>
</feature>
<evidence type="ECO:0000313" key="4">
    <source>
        <dbReference type="Proteomes" id="UP000014680"/>
    </source>
</evidence>
<sequence>MTVNWNFSKPNIMPEFQDLPTTIQTKIFQYLMPSDLISMASTSKQVRCAIMSDDFLVQLSLIDNYEEYVKTQDSEQLLEFETLQETTATDCLEKTYPKLVENYITEQKKQIPGTKVFTKEFLEVFSTKRIFNVLNIFLCIPLVLYFLPNVGFFSSFFGVGAVITYLLEIKETLNNIHKVIYHKDTLIYHVLLIQCLIKYKEIIAFILTALLFPISLGHPILMFVVVLVWYASPKLIKNEMMKIVIGFAVAVLVMTLCSVISNSVVLLLAISCVLLVPYVIEVAVFKLYNKNVCPKNVEEILVGLAVGGVIGVMDTIVKIPSITGTLVGLLMATIIAAFIYTHQSK</sequence>
<dbReference type="VEuPathDB" id="AmoebaDB:EIN_274840"/>
<dbReference type="Pfam" id="PF00646">
    <property type="entry name" value="F-box"/>
    <property type="match status" value="1"/>
</dbReference>
<dbReference type="GeneID" id="14886848"/>
<dbReference type="OrthoDB" id="28521at2759"/>
<dbReference type="KEGG" id="eiv:EIN_274840"/>
<dbReference type="RefSeq" id="XP_004254668.1">
    <property type="nucleotide sequence ID" value="XM_004254620.1"/>
</dbReference>
<feature type="domain" description="F-box" evidence="2">
    <location>
        <begin position="13"/>
        <end position="59"/>
    </location>
</feature>
<organism evidence="3 4">
    <name type="scientific">Entamoeba invadens IP1</name>
    <dbReference type="NCBI Taxonomy" id="370355"/>
    <lineage>
        <taxon>Eukaryota</taxon>
        <taxon>Amoebozoa</taxon>
        <taxon>Evosea</taxon>
        <taxon>Archamoebae</taxon>
        <taxon>Mastigamoebida</taxon>
        <taxon>Entamoebidae</taxon>
        <taxon>Entamoeba</taxon>
    </lineage>
</organism>
<dbReference type="InterPro" id="IPR001810">
    <property type="entry name" value="F-box_dom"/>
</dbReference>
<keyword evidence="1" id="KW-0472">Membrane</keyword>
<dbReference type="SUPFAM" id="SSF81383">
    <property type="entry name" value="F-box domain"/>
    <property type="match status" value="1"/>
</dbReference>
<dbReference type="CDD" id="cd09917">
    <property type="entry name" value="F-box_SF"/>
    <property type="match status" value="1"/>
</dbReference>
<reference evidence="3 4" key="1">
    <citation type="submission" date="2012-10" db="EMBL/GenBank/DDBJ databases">
        <authorList>
            <person name="Zafar N."/>
            <person name="Inman J."/>
            <person name="Hall N."/>
            <person name="Lorenzi H."/>
            <person name="Caler E."/>
        </authorList>
    </citation>
    <scope>NUCLEOTIDE SEQUENCE [LARGE SCALE GENOMIC DNA]</scope>
    <source>
        <strain evidence="3 4">IP1</strain>
    </source>
</reference>
<keyword evidence="4" id="KW-1185">Reference proteome</keyword>
<dbReference type="InterPro" id="IPR036047">
    <property type="entry name" value="F-box-like_dom_sf"/>
</dbReference>
<dbReference type="OMA" id="HYNEYVI"/>
<feature type="transmembrane region" description="Helical" evidence="1">
    <location>
        <begin position="300"/>
        <end position="317"/>
    </location>
</feature>
<feature type="transmembrane region" description="Helical" evidence="1">
    <location>
        <begin position="129"/>
        <end position="146"/>
    </location>
</feature>
<dbReference type="Proteomes" id="UP000014680">
    <property type="component" value="Unassembled WGS sequence"/>
</dbReference>
<feature type="transmembrane region" description="Helical" evidence="1">
    <location>
        <begin position="205"/>
        <end position="231"/>
    </location>
</feature>
<protein>
    <recommendedName>
        <fullName evidence="2">F-box domain-containing protein</fullName>
    </recommendedName>
</protein>